<dbReference type="Proteomes" id="UP001597393">
    <property type="component" value="Unassembled WGS sequence"/>
</dbReference>
<feature type="domain" description="Glutamine amidotransferase type-2" evidence="3">
    <location>
        <begin position="9"/>
        <end position="303"/>
    </location>
</feature>
<dbReference type="SUPFAM" id="SSF53271">
    <property type="entry name" value="PRTase-like"/>
    <property type="match status" value="1"/>
</dbReference>
<comment type="caution">
    <text evidence="4">The sequence shown here is derived from an EMBL/GenBank/DDBJ whole genome shotgun (WGS) entry which is preliminary data.</text>
</comment>
<dbReference type="PANTHER" id="PTHR11907">
    <property type="entry name" value="AMIDOPHOSPHORIBOSYLTRANSFERASE"/>
    <property type="match status" value="1"/>
</dbReference>
<evidence type="ECO:0000313" key="4">
    <source>
        <dbReference type="EMBL" id="MFD2599119.1"/>
    </source>
</evidence>
<evidence type="ECO:0000313" key="5">
    <source>
        <dbReference type="Proteomes" id="UP001597393"/>
    </source>
</evidence>
<dbReference type="InterPro" id="IPR017932">
    <property type="entry name" value="GATase_2_dom"/>
</dbReference>
<evidence type="ECO:0000256" key="2">
    <source>
        <dbReference type="ARBA" id="ARBA00022962"/>
    </source>
</evidence>
<sequence>MSDAIKHECGIAMIRLLKPLSYYQEKYGTPYYGINKLYLLMEKQHNRGQDGAGIATIKFDVKPGNRYISRYRAMGSTAVADIFEYVQKKFAAVNKAYPEQSRDPQWLKDNVSFTGEVLLGHLRYGTHGKNSIESCHPFLRQNNWMTRNLVVAGNFNMTNVDELLQQLYDLGQHPKEQADTVTVLEKIGHFLDEENQELFDQFKKEGYSNIEISSQIGKNLDVSKILTRSAKTWDGGYTIAGIFGHGDAFVMRDPAGIRPAFYYQDEEILVVASERPVIQTALNIPLGAVKEIKPGHALIAKKDGTVTQEMFREPVEQKSCSFERIYFSRGSDADIYKERKALGKLLCPQVLNAVKHDIKNTVFSFIPNTAEVSYYGMMEGVHEYVRRHQKEVLLKRADKISDEELDDMLSIQPRFEKLNVKDAKLRTFITQDADRQDMVQHVYDTTYGIVRDHEDTIVAIDDSIVRGTTLKQSILTILDRLNPKKIVIVSSAPQIRFPDCYGIDMSRMGEFVAFEAAISLLKQRGLAHIIEDVYQKCLASLSKPKDEVDNYVKAIYEPFTDQEVSDEIARIIKPHHLNAEVEVIFQTLDNLHKACPDHLGDWYFSGNYPTPGGNKVVNRAFMNWMEGKNVRAYFSSN</sequence>
<reference evidence="5" key="1">
    <citation type="journal article" date="2019" name="Int. J. Syst. Evol. Microbiol.">
        <title>The Global Catalogue of Microorganisms (GCM) 10K type strain sequencing project: providing services to taxonomists for standard genome sequencing and annotation.</title>
        <authorList>
            <consortium name="The Broad Institute Genomics Platform"/>
            <consortium name="The Broad Institute Genome Sequencing Center for Infectious Disease"/>
            <person name="Wu L."/>
            <person name="Ma J."/>
        </authorList>
    </citation>
    <scope>NUCLEOTIDE SEQUENCE [LARGE SCALE GENOMIC DNA]</scope>
    <source>
        <strain evidence="5">KCTC 42248</strain>
    </source>
</reference>
<name>A0ABW5NJT3_9SPHI</name>
<dbReference type="InterPro" id="IPR029057">
    <property type="entry name" value="PRTase-like"/>
</dbReference>
<keyword evidence="5" id="KW-1185">Reference proteome</keyword>
<dbReference type="InterPro" id="IPR029055">
    <property type="entry name" value="Ntn_hydrolases_N"/>
</dbReference>
<evidence type="ECO:0000259" key="3">
    <source>
        <dbReference type="PROSITE" id="PS51278"/>
    </source>
</evidence>
<dbReference type="RefSeq" id="WP_380869245.1">
    <property type="nucleotide sequence ID" value="NZ_JBHUMA010000006.1"/>
</dbReference>
<protein>
    <submittedName>
        <fullName evidence="4">Amidophosphoribosyltransferase</fullName>
    </submittedName>
</protein>
<dbReference type="EMBL" id="JBHUMA010000006">
    <property type="protein sequence ID" value="MFD2599119.1"/>
    <property type="molecule type" value="Genomic_DNA"/>
</dbReference>
<evidence type="ECO:0000256" key="1">
    <source>
        <dbReference type="ARBA" id="ARBA00022679"/>
    </source>
</evidence>
<keyword evidence="1" id="KW-0808">Transferase</keyword>
<organism evidence="4 5">
    <name type="scientific">Sphingobacterium corticis</name>
    <dbReference type="NCBI Taxonomy" id="1812823"/>
    <lineage>
        <taxon>Bacteria</taxon>
        <taxon>Pseudomonadati</taxon>
        <taxon>Bacteroidota</taxon>
        <taxon>Sphingobacteriia</taxon>
        <taxon>Sphingobacteriales</taxon>
        <taxon>Sphingobacteriaceae</taxon>
        <taxon>Sphingobacterium</taxon>
    </lineage>
</organism>
<keyword evidence="2" id="KW-0315">Glutamine amidotransferase</keyword>
<accession>A0ABW5NJT3</accession>
<proteinExistence type="predicted"/>
<dbReference type="SUPFAM" id="SSF56235">
    <property type="entry name" value="N-terminal nucleophile aminohydrolases (Ntn hydrolases)"/>
    <property type="match status" value="1"/>
</dbReference>
<dbReference type="Gene3D" id="3.60.20.10">
    <property type="entry name" value="Glutamine Phosphoribosylpyrophosphate, subunit 1, domain 1"/>
    <property type="match status" value="1"/>
</dbReference>
<gene>
    <name evidence="4" type="ORF">ACFSQ3_09150</name>
</gene>
<dbReference type="PROSITE" id="PS51278">
    <property type="entry name" value="GATASE_TYPE_2"/>
    <property type="match status" value="1"/>
</dbReference>